<sequence>MILWTPLPAEQVLDGLEENSYLNYEQSEVEGVPVLLEKIGDGQKRVVRINSSNPEHYLNQNVYPGLIT</sequence>
<proteinExistence type="predicted"/>
<organism evidence="1 2">
    <name type="scientific">Desulforamulus aquiferis</name>
    <dbReference type="NCBI Taxonomy" id="1397668"/>
    <lineage>
        <taxon>Bacteria</taxon>
        <taxon>Bacillati</taxon>
        <taxon>Bacillota</taxon>
        <taxon>Clostridia</taxon>
        <taxon>Eubacteriales</taxon>
        <taxon>Peptococcaceae</taxon>
        <taxon>Desulforamulus</taxon>
    </lineage>
</organism>
<dbReference type="RefSeq" id="WP_304542610.1">
    <property type="nucleotide sequence ID" value="NZ_JARPTC010000013.1"/>
</dbReference>
<accession>A0AAW7ZE91</accession>
<evidence type="ECO:0000313" key="1">
    <source>
        <dbReference type="EMBL" id="MDO7787469.1"/>
    </source>
</evidence>
<protein>
    <submittedName>
        <fullName evidence="1">YlzJ-like family protein</fullName>
    </submittedName>
</protein>
<dbReference type="InterPro" id="IPR025619">
    <property type="entry name" value="YlzJ"/>
</dbReference>
<dbReference type="EMBL" id="JARPTC010000013">
    <property type="protein sequence ID" value="MDO7787469.1"/>
    <property type="molecule type" value="Genomic_DNA"/>
</dbReference>
<dbReference type="Proteomes" id="UP001172911">
    <property type="component" value="Unassembled WGS sequence"/>
</dbReference>
<dbReference type="AlphaFoldDB" id="A0AAW7ZE91"/>
<dbReference type="Pfam" id="PF14035">
    <property type="entry name" value="YlzJ"/>
    <property type="match status" value="1"/>
</dbReference>
<gene>
    <name evidence="1" type="ORF">P6N53_09585</name>
</gene>
<keyword evidence="2" id="KW-1185">Reference proteome</keyword>
<reference evidence="1" key="1">
    <citation type="journal article" date="2023" name="J. Hazard. Mater.">
        <title>Anaerobic biodegradation of pyrene and benzo[a]pyrene by a new sulfate-reducing Desulforamulus aquiferis strain DSA.</title>
        <authorList>
            <person name="Zhang Z."/>
            <person name="Sun J."/>
            <person name="Gong X."/>
            <person name="Wang C."/>
            <person name="Wang H."/>
        </authorList>
    </citation>
    <scope>NUCLEOTIDE SEQUENCE</scope>
    <source>
        <strain evidence="1">DSA</strain>
    </source>
</reference>
<comment type="caution">
    <text evidence="1">The sequence shown here is derived from an EMBL/GenBank/DDBJ whole genome shotgun (WGS) entry which is preliminary data.</text>
</comment>
<reference evidence="1" key="2">
    <citation type="submission" date="2023-03" db="EMBL/GenBank/DDBJ databases">
        <authorList>
            <person name="Zhang Z."/>
        </authorList>
    </citation>
    <scope>NUCLEOTIDE SEQUENCE</scope>
    <source>
        <strain evidence="1">DSA</strain>
    </source>
</reference>
<evidence type="ECO:0000313" key="2">
    <source>
        <dbReference type="Proteomes" id="UP001172911"/>
    </source>
</evidence>
<name>A0AAW7ZE91_9FIRM</name>